<keyword evidence="2 3" id="KW-0808">Transferase</keyword>
<evidence type="ECO:0000313" key="3">
    <source>
        <dbReference type="EMBL" id="EQD28577.1"/>
    </source>
</evidence>
<dbReference type="InterPro" id="IPR051199">
    <property type="entry name" value="LPS_LOS_Heptosyltrfase"/>
</dbReference>
<evidence type="ECO:0000256" key="2">
    <source>
        <dbReference type="ARBA" id="ARBA00022679"/>
    </source>
</evidence>
<dbReference type="InterPro" id="IPR002201">
    <property type="entry name" value="Glyco_trans_9"/>
</dbReference>
<dbReference type="PANTHER" id="PTHR30160">
    <property type="entry name" value="TETRAACYLDISACCHARIDE 4'-KINASE-RELATED"/>
    <property type="match status" value="1"/>
</dbReference>
<dbReference type="GO" id="GO:0009244">
    <property type="term" value="P:lipopolysaccharide core region biosynthetic process"/>
    <property type="evidence" value="ECO:0007669"/>
    <property type="project" value="TreeGrafter"/>
</dbReference>
<reference evidence="3" key="2">
    <citation type="journal article" date="2014" name="ISME J.">
        <title>Microbial stratification in low pH oxic and suboxic macroscopic growths along an acid mine drainage.</title>
        <authorList>
            <person name="Mendez-Garcia C."/>
            <person name="Mesa V."/>
            <person name="Sprenger R.R."/>
            <person name="Richter M."/>
            <person name="Diez M.S."/>
            <person name="Solano J."/>
            <person name="Bargiela R."/>
            <person name="Golyshina O.V."/>
            <person name="Manteca A."/>
            <person name="Ramos J.L."/>
            <person name="Gallego J.R."/>
            <person name="Llorente I."/>
            <person name="Martins Dos Santos V.A."/>
            <person name="Jensen O.N."/>
            <person name="Pelaez A.I."/>
            <person name="Sanchez J."/>
            <person name="Ferrer M."/>
        </authorList>
    </citation>
    <scope>NUCLEOTIDE SEQUENCE</scope>
</reference>
<feature type="non-terminal residue" evidence="3">
    <location>
        <position position="1"/>
    </location>
</feature>
<dbReference type="GO" id="GO:0005829">
    <property type="term" value="C:cytosol"/>
    <property type="evidence" value="ECO:0007669"/>
    <property type="project" value="TreeGrafter"/>
</dbReference>
<dbReference type="Pfam" id="PF01075">
    <property type="entry name" value="Glyco_transf_9"/>
    <property type="match status" value="1"/>
</dbReference>
<dbReference type="GO" id="GO:0008713">
    <property type="term" value="F:ADP-heptose-lipopolysaccharide heptosyltransferase activity"/>
    <property type="evidence" value="ECO:0007669"/>
    <property type="project" value="TreeGrafter"/>
</dbReference>
<comment type="caution">
    <text evidence="3">The sequence shown here is derived from an EMBL/GenBank/DDBJ whole genome shotgun (WGS) entry which is preliminary data.</text>
</comment>
<protein>
    <submittedName>
        <fullName evidence="3">Glycosyl transferase family protein</fullName>
    </submittedName>
</protein>
<dbReference type="AlphaFoldDB" id="T0Y9V9"/>
<accession>T0Y9V9</accession>
<sequence length="193" mass="20816">APRLFTLEAERSQRDALLRERGWNSRPLVLIQPGTARTLSARSRKRWRRDNDRSWPVERWRELLHAVHARAPQAVLILRGAVSELPLLRQMHAAIGLADLEVLGLGLRASFALMEVAESMITMDTGMAHAAAACGLPVAVIMGANPQSRVLPRAAAGGTVAGLGGPPVTTRADQIAVEAVFAAWCALPARRSA</sequence>
<dbReference type="Gene3D" id="3.40.50.2000">
    <property type="entry name" value="Glycogen Phosphorylase B"/>
    <property type="match status" value="1"/>
</dbReference>
<dbReference type="SUPFAM" id="SSF53756">
    <property type="entry name" value="UDP-Glycosyltransferase/glycogen phosphorylase"/>
    <property type="match status" value="1"/>
</dbReference>
<dbReference type="EMBL" id="AUZZ01010822">
    <property type="protein sequence ID" value="EQD28577.1"/>
    <property type="molecule type" value="Genomic_DNA"/>
</dbReference>
<proteinExistence type="predicted"/>
<reference evidence="3" key="1">
    <citation type="submission" date="2013-08" db="EMBL/GenBank/DDBJ databases">
        <authorList>
            <person name="Mendez C."/>
            <person name="Richter M."/>
            <person name="Ferrer M."/>
            <person name="Sanchez J."/>
        </authorList>
    </citation>
    <scope>NUCLEOTIDE SEQUENCE</scope>
</reference>
<name>T0Y9V9_9ZZZZ</name>
<gene>
    <name evidence="3" type="ORF">B2A_14874</name>
</gene>
<organism evidence="3">
    <name type="scientific">mine drainage metagenome</name>
    <dbReference type="NCBI Taxonomy" id="410659"/>
    <lineage>
        <taxon>unclassified sequences</taxon>
        <taxon>metagenomes</taxon>
        <taxon>ecological metagenomes</taxon>
    </lineage>
</organism>
<evidence type="ECO:0000256" key="1">
    <source>
        <dbReference type="ARBA" id="ARBA00022676"/>
    </source>
</evidence>
<keyword evidence="1" id="KW-0328">Glycosyltransferase</keyword>